<name>A0A5E7S6E1_PSEFL</name>
<dbReference type="RefSeq" id="WP_095944825.1">
    <property type="nucleotide sequence ID" value="NZ_CABVJE010000003.1"/>
</dbReference>
<organism evidence="1 2">
    <name type="scientific">Pseudomonas fluorescens</name>
    <dbReference type="NCBI Taxonomy" id="294"/>
    <lineage>
        <taxon>Bacteria</taxon>
        <taxon>Pseudomonadati</taxon>
        <taxon>Pseudomonadota</taxon>
        <taxon>Gammaproteobacteria</taxon>
        <taxon>Pseudomonadales</taxon>
        <taxon>Pseudomonadaceae</taxon>
        <taxon>Pseudomonas</taxon>
    </lineage>
</organism>
<accession>A0A5E7S6E1</accession>
<evidence type="ECO:0000313" key="2">
    <source>
        <dbReference type="Proteomes" id="UP000327191"/>
    </source>
</evidence>
<gene>
    <name evidence="1" type="ORF">PS938_00782</name>
</gene>
<dbReference type="Gene3D" id="2.80.10.50">
    <property type="match status" value="3"/>
</dbReference>
<reference evidence="1 2" key="1">
    <citation type="submission" date="2019-09" db="EMBL/GenBank/DDBJ databases">
        <authorList>
            <person name="Chandra G."/>
            <person name="Truman W A."/>
        </authorList>
    </citation>
    <scope>NUCLEOTIDE SEQUENCE [LARGE SCALE GENOMIC DNA]</scope>
    <source>
        <strain evidence="1">PS938</strain>
    </source>
</reference>
<sequence>MDNQPDTDLRLPGNLDPNFGSNGVVRPSEAPGVTHTIVSDEHGRLTHASRIGKEFLLARLLMDGQVDEGFTPTKSQFDAGDQSIPMRLLMQKDGKTVLIGESQKDNVRRPGVRRFNANGSPDLVFGNRIVTGPVNSYAPAVPHKFVDGCLQDDQKILIVAYYHVNYPIGTLVSRLSRLQSNGEPDTGFGNGQGFIDIKFKQMDSFAQMVHVQSDGKIIVTGLYFDAQRKRTGAVARYDEQGKLDETFGTDGFSDIPLEVAGSSIASDFIFSDALSRLQSDDKIIFATWTKGADDRVRGLLTRLNADGSNDKQFNTGSPVITSRDDGDVHWRAAAVQADGKVVLVGYVRWATPGSEFFIAKQRFSPEGQPEDFTWDNSPGDYWDVVIQSSQRIVVSGSSGGYSTGEPRVIGLLAE</sequence>
<protein>
    <submittedName>
        <fullName evidence="1">Uncharacterized protein</fullName>
    </submittedName>
</protein>
<dbReference type="AlphaFoldDB" id="A0A5E7S6E1"/>
<dbReference type="Pfam" id="PF17164">
    <property type="entry name" value="DUF5122"/>
    <property type="match status" value="4"/>
</dbReference>
<dbReference type="OrthoDB" id="7032963at2"/>
<dbReference type="NCBIfam" id="TIGR02608">
    <property type="entry name" value="delta_60_rpt"/>
    <property type="match status" value="5"/>
</dbReference>
<evidence type="ECO:0000313" key="1">
    <source>
        <dbReference type="EMBL" id="VVP82261.1"/>
    </source>
</evidence>
<dbReference type="InterPro" id="IPR013431">
    <property type="entry name" value="Delta_60_rpt"/>
</dbReference>
<dbReference type="EMBL" id="CABVJE010000003">
    <property type="protein sequence ID" value="VVP82261.1"/>
    <property type="molecule type" value="Genomic_DNA"/>
</dbReference>
<dbReference type="Proteomes" id="UP000327191">
    <property type="component" value="Unassembled WGS sequence"/>
</dbReference>
<proteinExistence type="predicted"/>